<evidence type="ECO:0000256" key="3">
    <source>
        <dbReference type="SAM" id="MobiDB-lite"/>
    </source>
</evidence>
<feature type="compositionally biased region" description="Basic and acidic residues" evidence="3">
    <location>
        <begin position="128"/>
        <end position="143"/>
    </location>
</feature>
<evidence type="ECO:0000259" key="4">
    <source>
        <dbReference type="PROSITE" id="PS50158"/>
    </source>
</evidence>
<feature type="compositionally biased region" description="Basic residues" evidence="3">
    <location>
        <begin position="210"/>
        <end position="219"/>
    </location>
</feature>
<reference evidence="5" key="1">
    <citation type="journal article" date="2020" name="Nat. Commun.">
        <title>Large-scale genome sequencing of mycorrhizal fungi provides insights into the early evolution of symbiotic traits.</title>
        <authorList>
            <person name="Miyauchi S."/>
            <person name="Kiss E."/>
            <person name="Kuo A."/>
            <person name="Drula E."/>
            <person name="Kohler A."/>
            <person name="Sanchez-Garcia M."/>
            <person name="Morin E."/>
            <person name="Andreopoulos B."/>
            <person name="Barry K.W."/>
            <person name="Bonito G."/>
            <person name="Buee M."/>
            <person name="Carver A."/>
            <person name="Chen C."/>
            <person name="Cichocki N."/>
            <person name="Clum A."/>
            <person name="Culley D."/>
            <person name="Crous P.W."/>
            <person name="Fauchery L."/>
            <person name="Girlanda M."/>
            <person name="Hayes R.D."/>
            <person name="Keri Z."/>
            <person name="LaButti K."/>
            <person name="Lipzen A."/>
            <person name="Lombard V."/>
            <person name="Magnuson J."/>
            <person name="Maillard F."/>
            <person name="Murat C."/>
            <person name="Nolan M."/>
            <person name="Ohm R.A."/>
            <person name="Pangilinan J."/>
            <person name="Pereira M.F."/>
            <person name="Perotto S."/>
            <person name="Peter M."/>
            <person name="Pfister S."/>
            <person name="Riley R."/>
            <person name="Sitrit Y."/>
            <person name="Stielow J.B."/>
            <person name="Szollosi G."/>
            <person name="Zifcakova L."/>
            <person name="Stursova M."/>
            <person name="Spatafora J.W."/>
            <person name="Tedersoo L."/>
            <person name="Vaario L.M."/>
            <person name="Yamada A."/>
            <person name="Yan M."/>
            <person name="Wang P."/>
            <person name="Xu J."/>
            <person name="Bruns T."/>
            <person name="Baldrian P."/>
            <person name="Vilgalys R."/>
            <person name="Dunand C."/>
            <person name="Henrissat B."/>
            <person name="Grigoriev I.V."/>
            <person name="Hibbett D."/>
            <person name="Nagy L.G."/>
            <person name="Martin F.M."/>
        </authorList>
    </citation>
    <scope>NUCLEOTIDE SEQUENCE</scope>
    <source>
        <strain evidence="5">UP504</strain>
    </source>
</reference>
<feature type="region of interest" description="Disordered" evidence="3">
    <location>
        <begin position="117"/>
        <end position="172"/>
    </location>
</feature>
<feature type="compositionally biased region" description="Low complexity" evidence="3">
    <location>
        <begin position="344"/>
        <end position="356"/>
    </location>
</feature>
<keyword evidence="2" id="KW-0479">Metal-binding</keyword>
<dbReference type="InterPro" id="IPR036875">
    <property type="entry name" value="Znf_CCHC_sf"/>
</dbReference>
<evidence type="ECO:0000256" key="2">
    <source>
        <dbReference type="PROSITE-ProRule" id="PRU00047"/>
    </source>
</evidence>
<sequence length="369" mass="41233">MTNEEREEEILRRSSRASQEIGSGGEGHIGWDQECFICGSIGHWGYDCLDRFPDPAVRDPPAFSSFNANTGPFPEDTIDRHNGMRVTAAIRHFERASKKRREDTATSTTFADGYGFSGEANVGKRGREKAQREARETAHKRQLEEEDEPDWFTEHNTTRRRYAGPSNGASGARRVGAMVMGAQRNVGSLKLSPLRRNRSRVGSQTSSRYPSRKLGRNGRNRNSCGISRIRVANFALIIRSSSVQTARPIDIAGETTSQSAAEILSMKVPEVDVTSRTKARLPAPHQFLSKARRAPRGAREMPNHEIEAQTVDWKEQERASWNRDQREERSHDLDPSTNGHPPNGRRNQSSGRSSSGFVNGPRYRGGYGV</sequence>
<keyword evidence="6" id="KW-1185">Reference proteome</keyword>
<dbReference type="InterPro" id="IPR001878">
    <property type="entry name" value="Znf_CCHC"/>
</dbReference>
<dbReference type="PROSITE" id="PS50158">
    <property type="entry name" value="ZF_CCHC"/>
    <property type="match status" value="1"/>
</dbReference>
<keyword evidence="2" id="KW-0862">Zinc</keyword>
<feature type="compositionally biased region" description="Polar residues" evidence="3">
    <location>
        <begin position="200"/>
        <end position="209"/>
    </location>
</feature>
<dbReference type="AlphaFoldDB" id="A0A9P6B940"/>
<organism evidence="5 6">
    <name type="scientific">Hydnum rufescens UP504</name>
    <dbReference type="NCBI Taxonomy" id="1448309"/>
    <lineage>
        <taxon>Eukaryota</taxon>
        <taxon>Fungi</taxon>
        <taxon>Dikarya</taxon>
        <taxon>Basidiomycota</taxon>
        <taxon>Agaricomycotina</taxon>
        <taxon>Agaricomycetes</taxon>
        <taxon>Cantharellales</taxon>
        <taxon>Hydnaceae</taxon>
        <taxon>Hydnum</taxon>
    </lineage>
</organism>
<dbReference type="EMBL" id="MU128917">
    <property type="protein sequence ID" value="KAF9519522.1"/>
    <property type="molecule type" value="Genomic_DNA"/>
</dbReference>
<dbReference type="GO" id="GO:0006397">
    <property type="term" value="P:mRNA processing"/>
    <property type="evidence" value="ECO:0007669"/>
    <property type="project" value="UniProtKB-KW"/>
</dbReference>
<comment type="caution">
    <text evidence="5">The sequence shown here is derived from an EMBL/GenBank/DDBJ whole genome shotgun (WGS) entry which is preliminary data.</text>
</comment>
<dbReference type="GO" id="GO:0008270">
    <property type="term" value="F:zinc ion binding"/>
    <property type="evidence" value="ECO:0007669"/>
    <property type="project" value="UniProtKB-KW"/>
</dbReference>
<name>A0A9P6B940_9AGAM</name>
<gene>
    <name evidence="5" type="ORF">BS47DRAFT_1153045</name>
</gene>
<feature type="domain" description="CCHC-type" evidence="4">
    <location>
        <begin position="35"/>
        <end position="48"/>
    </location>
</feature>
<protein>
    <recommendedName>
        <fullName evidence="4">CCHC-type domain-containing protein</fullName>
    </recommendedName>
</protein>
<accession>A0A9P6B940</accession>
<feature type="compositionally biased region" description="Basic and acidic residues" evidence="3">
    <location>
        <begin position="297"/>
        <end position="334"/>
    </location>
</feature>
<feature type="region of interest" description="Disordered" evidence="3">
    <location>
        <begin position="187"/>
        <end position="223"/>
    </location>
</feature>
<keyword evidence="1" id="KW-0507">mRNA processing</keyword>
<evidence type="ECO:0000313" key="5">
    <source>
        <dbReference type="EMBL" id="KAF9519522.1"/>
    </source>
</evidence>
<feature type="region of interest" description="Disordered" evidence="3">
    <location>
        <begin position="1"/>
        <end position="25"/>
    </location>
</feature>
<feature type="region of interest" description="Disordered" evidence="3">
    <location>
        <begin position="275"/>
        <end position="369"/>
    </location>
</feature>
<evidence type="ECO:0000256" key="1">
    <source>
        <dbReference type="ARBA" id="ARBA00022664"/>
    </source>
</evidence>
<dbReference type="GO" id="GO:0003676">
    <property type="term" value="F:nucleic acid binding"/>
    <property type="evidence" value="ECO:0007669"/>
    <property type="project" value="InterPro"/>
</dbReference>
<dbReference type="SUPFAM" id="SSF57756">
    <property type="entry name" value="Retrovirus zinc finger-like domains"/>
    <property type="match status" value="1"/>
</dbReference>
<dbReference type="Proteomes" id="UP000886523">
    <property type="component" value="Unassembled WGS sequence"/>
</dbReference>
<proteinExistence type="predicted"/>
<evidence type="ECO:0000313" key="6">
    <source>
        <dbReference type="Proteomes" id="UP000886523"/>
    </source>
</evidence>
<keyword evidence="2" id="KW-0863">Zinc-finger</keyword>
<dbReference type="OrthoDB" id="7608935at2759"/>